<protein>
    <submittedName>
        <fullName evidence="1">Uncharacterized protein</fullName>
    </submittedName>
</protein>
<sequence length="89" mass="10437">TAPPRIPQQSEKTTREQLLLQKIQSIIHEQSTYNVNIKYHYIREAIQDKALQLEYCPTAEMLADILTKPPAQEKFEKLREKMGLQEVIE</sequence>
<name>A0A1X7SHK1_AMPQE</name>
<proteinExistence type="predicted"/>
<evidence type="ECO:0000313" key="1">
    <source>
        <dbReference type="EnsemblMetazoa" id="Aqu2.1.01571_001"/>
    </source>
</evidence>
<dbReference type="InParanoid" id="A0A1X7SHK1"/>
<accession>A0A1X7SHK1</accession>
<reference evidence="1" key="1">
    <citation type="submission" date="2017-05" db="UniProtKB">
        <authorList>
            <consortium name="EnsemblMetazoa"/>
        </authorList>
    </citation>
    <scope>IDENTIFICATION</scope>
</reference>
<dbReference type="eggNOG" id="KOG0017">
    <property type="taxonomic scope" value="Eukaryota"/>
</dbReference>
<organism evidence="1">
    <name type="scientific">Amphimedon queenslandica</name>
    <name type="common">Sponge</name>
    <dbReference type="NCBI Taxonomy" id="400682"/>
    <lineage>
        <taxon>Eukaryota</taxon>
        <taxon>Metazoa</taxon>
        <taxon>Porifera</taxon>
        <taxon>Demospongiae</taxon>
        <taxon>Heteroscleromorpha</taxon>
        <taxon>Haplosclerida</taxon>
        <taxon>Niphatidae</taxon>
        <taxon>Amphimedon</taxon>
    </lineage>
</organism>
<dbReference type="EnsemblMetazoa" id="Aqu2.1.01571_001">
    <property type="protein sequence ID" value="Aqu2.1.01571_001"/>
    <property type="gene ID" value="Aqu2.1.01571"/>
</dbReference>
<dbReference type="AlphaFoldDB" id="A0A1X7SHK1"/>